<evidence type="ECO:0000313" key="3">
    <source>
        <dbReference type="Proteomes" id="UP001165289"/>
    </source>
</evidence>
<dbReference type="InterPro" id="IPR006580">
    <property type="entry name" value="Znf_TTF"/>
</dbReference>
<sequence length="325" mass="37245">MCQTEKREHAIILLKGNKHSVKEISRNVGVSLSTVYNLKSRISECLPIERRKRSGRPGKLLPLITKSIAQQIRRTPYISLRAMADKCPVTTSKNTIARALEKLRYAKPYPSPIPQLSEKNRISRLEWAEKILVMIVFYGTHCISRKFNISNSSQLTLFTTYKRIKLTSENDIDITYDNNDPFREAQEPDFVPTCDTTNLVSFTPIEPPLDIAQGPNDKPVQPSRHTCRFPSTSVGTKKRQFNPEWFVTFSWFEYSVERDAGFLYQCCIFNAVSGRTEDAFKSVGFKDWKHATGRDGTLHFHGNALRTSTRWLHGMNINKMTGLIH</sequence>
<organism evidence="2 3">
    <name type="scientific">Oopsacas minuta</name>
    <dbReference type="NCBI Taxonomy" id="111878"/>
    <lineage>
        <taxon>Eukaryota</taxon>
        <taxon>Metazoa</taxon>
        <taxon>Porifera</taxon>
        <taxon>Hexactinellida</taxon>
        <taxon>Hexasterophora</taxon>
        <taxon>Lyssacinosida</taxon>
        <taxon>Leucopsacidae</taxon>
        <taxon>Oopsacas</taxon>
    </lineage>
</organism>
<dbReference type="SUPFAM" id="SSF46689">
    <property type="entry name" value="Homeodomain-like"/>
    <property type="match status" value="1"/>
</dbReference>
<dbReference type="GO" id="GO:0015074">
    <property type="term" value="P:DNA integration"/>
    <property type="evidence" value="ECO:0007669"/>
    <property type="project" value="InterPro"/>
</dbReference>
<accession>A0AAV7KE59</accession>
<gene>
    <name evidence="2" type="ORF">LOD99_10796</name>
</gene>
<dbReference type="EMBL" id="JAKMXF010000061">
    <property type="protein sequence ID" value="KAI6659448.1"/>
    <property type="molecule type" value="Genomic_DNA"/>
</dbReference>
<comment type="caution">
    <text evidence="2">The sequence shown here is derived from an EMBL/GenBank/DDBJ whole genome shotgun (WGS) entry which is preliminary data.</text>
</comment>
<keyword evidence="3" id="KW-1185">Reference proteome</keyword>
<dbReference type="GO" id="GO:0006313">
    <property type="term" value="P:DNA transposition"/>
    <property type="evidence" value="ECO:0007669"/>
    <property type="project" value="InterPro"/>
</dbReference>
<evidence type="ECO:0000313" key="2">
    <source>
        <dbReference type="EMBL" id="KAI6659448.1"/>
    </source>
</evidence>
<evidence type="ECO:0000259" key="1">
    <source>
        <dbReference type="SMART" id="SM00597"/>
    </source>
</evidence>
<dbReference type="Pfam" id="PF01498">
    <property type="entry name" value="HTH_Tnp_Tc3_2"/>
    <property type="match status" value="1"/>
</dbReference>
<protein>
    <submittedName>
        <fullName evidence="2">Zinc finger MYM-type protein 1-like</fullName>
    </submittedName>
</protein>
<dbReference type="GO" id="GO:0003677">
    <property type="term" value="F:DNA binding"/>
    <property type="evidence" value="ECO:0007669"/>
    <property type="project" value="InterPro"/>
</dbReference>
<dbReference type="InterPro" id="IPR009057">
    <property type="entry name" value="Homeodomain-like_sf"/>
</dbReference>
<reference evidence="2 3" key="1">
    <citation type="journal article" date="2023" name="BMC Biol.">
        <title>The compact genome of the sponge Oopsacas minuta (Hexactinellida) is lacking key metazoan core genes.</title>
        <authorList>
            <person name="Santini S."/>
            <person name="Schenkelaars Q."/>
            <person name="Jourda C."/>
            <person name="Duchesne M."/>
            <person name="Belahbib H."/>
            <person name="Rocher C."/>
            <person name="Selva M."/>
            <person name="Riesgo A."/>
            <person name="Vervoort M."/>
            <person name="Leys S.P."/>
            <person name="Kodjabachian L."/>
            <person name="Le Bivic A."/>
            <person name="Borchiellini C."/>
            <person name="Claverie J.M."/>
            <person name="Renard E."/>
        </authorList>
    </citation>
    <scope>NUCLEOTIDE SEQUENCE [LARGE SCALE GENOMIC DNA]</scope>
    <source>
        <strain evidence="2">SPO-2</strain>
    </source>
</reference>
<dbReference type="AlphaFoldDB" id="A0AAV7KE59"/>
<feature type="domain" description="TTF-type" evidence="1">
    <location>
        <begin position="237"/>
        <end position="317"/>
    </location>
</feature>
<dbReference type="Proteomes" id="UP001165289">
    <property type="component" value="Unassembled WGS sequence"/>
</dbReference>
<dbReference type="SMART" id="SM00597">
    <property type="entry name" value="ZnF_TTF"/>
    <property type="match status" value="1"/>
</dbReference>
<name>A0AAV7KE59_9METZ</name>
<dbReference type="InterPro" id="IPR002492">
    <property type="entry name" value="Transposase_Tc1-like"/>
</dbReference>
<proteinExistence type="predicted"/>